<evidence type="ECO:0008006" key="3">
    <source>
        <dbReference type="Google" id="ProtNLM"/>
    </source>
</evidence>
<dbReference type="PANTHER" id="PTHR18957:SF0">
    <property type="entry name" value="CENTLEIN"/>
    <property type="match status" value="1"/>
</dbReference>
<evidence type="ECO:0000313" key="2">
    <source>
        <dbReference type="Proteomes" id="UP000437017"/>
    </source>
</evidence>
<name>A0A643BPA2_BALPH</name>
<dbReference type="Proteomes" id="UP000437017">
    <property type="component" value="Unassembled WGS sequence"/>
</dbReference>
<dbReference type="AlphaFoldDB" id="A0A643BPA2"/>
<reference evidence="1 2" key="1">
    <citation type="journal article" date="2019" name="PLoS ONE">
        <title>Genomic analyses reveal an absence of contemporary introgressive admixture between fin whales and blue whales, despite known hybrids.</title>
        <authorList>
            <person name="Westbury M.V."/>
            <person name="Petersen B."/>
            <person name="Lorenzen E.D."/>
        </authorList>
    </citation>
    <scope>NUCLEOTIDE SEQUENCE [LARGE SCALE GENOMIC DNA]</scope>
    <source>
        <strain evidence="1">FinWhale-01</strain>
    </source>
</reference>
<accession>A0A643BPA2</accession>
<protein>
    <recommendedName>
        <fullName evidence="3">Centlein</fullName>
    </recommendedName>
</protein>
<gene>
    <name evidence="1" type="ORF">E2I00_012726</name>
</gene>
<dbReference type="GO" id="GO:0005814">
    <property type="term" value="C:centriole"/>
    <property type="evidence" value="ECO:0007669"/>
    <property type="project" value="TreeGrafter"/>
</dbReference>
<dbReference type="EMBL" id="SGJD01007421">
    <property type="protein sequence ID" value="KAB0389435.1"/>
    <property type="molecule type" value="Genomic_DNA"/>
</dbReference>
<dbReference type="InterPro" id="IPR038810">
    <property type="entry name" value="CNTLN"/>
</dbReference>
<organism evidence="1 2">
    <name type="scientific">Balaenoptera physalus</name>
    <name type="common">Fin whale</name>
    <name type="synonym">Balaena physalus</name>
    <dbReference type="NCBI Taxonomy" id="9770"/>
    <lineage>
        <taxon>Eukaryota</taxon>
        <taxon>Metazoa</taxon>
        <taxon>Chordata</taxon>
        <taxon>Craniata</taxon>
        <taxon>Vertebrata</taxon>
        <taxon>Euteleostomi</taxon>
        <taxon>Mammalia</taxon>
        <taxon>Eutheria</taxon>
        <taxon>Laurasiatheria</taxon>
        <taxon>Artiodactyla</taxon>
        <taxon>Whippomorpha</taxon>
        <taxon>Cetacea</taxon>
        <taxon>Mysticeti</taxon>
        <taxon>Balaenopteridae</taxon>
        <taxon>Balaenoptera</taxon>
    </lineage>
</organism>
<proteinExistence type="predicted"/>
<evidence type="ECO:0000313" key="1">
    <source>
        <dbReference type="EMBL" id="KAB0389435.1"/>
    </source>
</evidence>
<keyword evidence="2" id="KW-1185">Reference proteome</keyword>
<dbReference type="GO" id="GO:0005813">
    <property type="term" value="C:centrosome"/>
    <property type="evidence" value="ECO:0007669"/>
    <property type="project" value="TreeGrafter"/>
</dbReference>
<dbReference type="GO" id="GO:0010457">
    <property type="term" value="P:centriole-centriole cohesion"/>
    <property type="evidence" value="ECO:0007669"/>
    <property type="project" value="TreeGrafter"/>
</dbReference>
<sequence>MGSMRLEGISVEEAMVTRTQLLEEELSSVKEELALCQADKEFVWSLWKRLQVTNPDLTQAFSLVVE</sequence>
<dbReference type="OrthoDB" id="10011458at2759"/>
<dbReference type="PANTHER" id="PTHR18957">
    <property type="entry name" value="CENTLEIN"/>
    <property type="match status" value="1"/>
</dbReference>
<feature type="non-terminal residue" evidence="1">
    <location>
        <position position="66"/>
    </location>
</feature>
<comment type="caution">
    <text evidence="1">The sequence shown here is derived from an EMBL/GenBank/DDBJ whole genome shotgun (WGS) entry which is preliminary data.</text>
</comment>